<dbReference type="EMBL" id="RZGR01000021">
    <property type="protein sequence ID" value="RUQ85064.1"/>
    <property type="molecule type" value="Genomic_DNA"/>
</dbReference>
<evidence type="ECO:0000313" key="2">
    <source>
        <dbReference type="Proteomes" id="UP000288012"/>
    </source>
</evidence>
<dbReference type="SUPFAM" id="SSF52047">
    <property type="entry name" value="RNI-like"/>
    <property type="match status" value="1"/>
</dbReference>
<accession>A0A433JIG8</accession>
<reference evidence="1 2" key="1">
    <citation type="submission" date="2018-12" db="EMBL/GenBank/DDBJ databases">
        <title>Legionella sp,whole genome shotgun sequence.</title>
        <authorList>
            <person name="Wu H."/>
        </authorList>
    </citation>
    <scope>NUCLEOTIDE SEQUENCE [LARGE SCALE GENOMIC DNA]</scope>
    <source>
        <strain evidence="2">km714</strain>
    </source>
</reference>
<evidence type="ECO:0000313" key="1">
    <source>
        <dbReference type="EMBL" id="RUQ85064.1"/>
    </source>
</evidence>
<protein>
    <recommendedName>
        <fullName evidence="3">Leucine-rich repeat domain-containing protein</fullName>
    </recommendedName>
</protein>
<dbReference type="Gene3D" id="3.80.10.10">
    <property type="entry name" value="Ribonuclease Inhibitor"/>
    <property type="match status" value="1"/>
</dbReference>
<sequence>MYPASFYYLQTGGLSYSHTPQGELNVERLLQQKAYWQMANAGSLEKKTIILADWSFNTASVWKKWQVQQKLAQLAADGFNVYISVENEMLPLEEFIFQEDQPKIIPQFPQDIKKSAYKHLGVLPEQVHILDDHTLTELIDPRRFNPNEREISVGSVKYLSKELKTRLIKILKVAKPALTRVIDDQFILCRDHTRRLAAESNFFSVPGLEKYKSALVSYEGTVKKTFEEYIKQLSDLTGIEAFDFVDISESNLGSILQRSTNVKHLNLQTTPISRVDYLPESLESFECFNISMQASLLEKLFAKLPQCTAYILEDLKIEEEFAAEVKLPHVTLFKFNNCQLSGSVFENLLAAAPNLKSLSLHGFQQIKLTKGFNLSHLEEFNSNDAALLPLLSHPEHLKRLKLSKIPSAKLKHLQSFLSKAYGLVSLEVNAPFEITEPLSLPHLVEFSNNNPNLSAQTLHHLLHASHKLKRLELPSFIEPLGELLDAIPCKNLTALTIDGYSVTAASLAQLREKAPKLASLKLWNCPRLLNLKPVDLSSLTELELDASRLSVDDFLTLLNSAPNLQILDFGHKREVIKHLLKDPRVQERLRRIPDFYPGIKAPKLKSPAVSQSSFAALASLAQMDGEMLGNPLGFAFPSSGLQASLGQGKALVDANTVYNEGKQFSVTRVFYPLSELPEPPPEVSGYRLSMYDELRLNPEPCEASAAFSLENGGSLQWAPCSVQRVADAESSGKALHAKRRSFKHYRGTQMLAAGDDWQALASLDAREVLAHYQADAEVEFQYSKRDNQYYARHRSGKALALHYVVEVLQKEAVLPREIKELVQEFQGFGRKGLEFKSGVGKLRGEEYAQAIYAQKTGACRHRAIAFKYEMARRYPKTPVRVVNNECHSFVEVKVGVNWIACDLGGYPAKLAVTNPVPPVKLPAEVPASVLPQSEEV</sequence>
<feature type="non-terminal residue" evidence="1">
    <location>
        <position position="936"/>
    </location>
</feature>
<organism evidence="1 2">
    <name type="scientific">Legionella septentrionalis</name>
    <dbReference type="NCBI Taxonomy" id="2498109"/>
    <lineage>
        <taxon>Bacteria</taxon>
        <taxon>Pseudomonadati</taxon>
        <taxon>Pseudomonadota</taxon>
        <taxon>Gammaproteobacteria</taxon>
        <taxon>Legionellales</taxon>
        <taxon>Legionellaceae</taxon>
        <taxon>Legionella</taxon>
    </lineage>
</organism>
<dbReference type="AlphaFoldDB" id="A0A433JIG8"/>
<comment type="caution">
    <text evidence="1">The sequence shown here is derived from an EMBL/GenBank/DDBJ whole genome shotgun (WGS) entry which is preliminary data.</text>
</comment>
<name>A0A433JIG8_9GAMM</name>
<proteinExistence type="predicted"/>
<dbReference type="RefSeq" id="WP_148112684.1">
    <property type="nucleotide sequence ID" value="NZ_RZGR01000021.1"/>
</dbReference>
<keyword evidence="2" id="KW-1185">Reference proteome</keyword>
<dbReference type="InterPro" id="IPR032675">
    <property type="entry name" value="LRR_dom_sf"/>
</dbReference>
<dbReference type="Proteomes" id="UP000288012">
    <property type="component" value="Unassembled WGS sequence"/>
</dbReference>
<gene>
    <name evidence="1" type="ORF">EKM59_07515</name>
</gene>
<evidence type="ECO:0008006" key="3">
    <source>
        <dbReference type="Google" id="ProtNLM"/>
    </source>
</evidence>